<dbReference type="RefSeq" id="WP_220306537.1">
    <property type="nucleotide sequence ID" value="NZ_CP080590.1"/>
</dbReference>
<gene>
    <name evidence="1" type="ORF">K1X15_05685</name>
</gene>
<protein>
    <submittedName>
        <fullName evidence="1">Uncharacterized protein</fullName>
    </submittedName>
</protein>
<reference evidence="1 2" key="1">
    <citation type="submission" date="2021-08" db="EMBL/GenBank/DDBJ databases">
        <title>Devosia salina sp. nov., isolated from the South China Sea sediment.</title>
        <authorList>
            <person name="Zhou Z."/>
        </authorList>
    </citation>
    <scope>NUCLEOTIDE SEQUENCE [LARGE SCALE GENOMIC DNA]</scope>
    <source>
        <strain evidence="1 2">SCS-3</strain>
    </source>
</reference>
<evidence type="ECO:0000313" key="2">
    <source>
        <dbReference type="Proteomes" id="UP000825799"/>
    </source>
</evidence>
<organism evidence="1 2">
    <name type="scientific">Devosia salina</name>
    <dbReference type="NCBI Taxonomy" id="2860336"/>
    <lineage>
        <taxon>Bacteria</taxon>
        <taxon>Pseudomonadati</taxon>
        <taxon>Pseudomonadota</taxon>
        <taxon>Alphaproteobacteria</taxon>
        <taxon>Hyphomicrobiales</taxon>
        <taxon>Devosiaceae</taxon>
        <taxon>Devosia</taxon>
    </lineage>
</organism>
<keyword evidence="2" id="KW-1185">Reference proteome</keyword>
<dbReference type="Proteomes" id="UP000825799">
    <property type="component" value="Chromosome"/>
</dbReference>
<proteinExistence type="predicted"/>
<dbReference type="EMBL" id="CP080590">
    <property type="protein sequence ID" value="QYO78056.1"/>
    <property type="molecule type" value="Genomic_DNA"/>
</dbReference>
<accession>A0ABX8WH64</accession>
<sequence length="63" mass="7202">MRVPNGGQDLEERRIVREGKRLAEAMLANYVDPPSFSVLGLFEQIKGWRLQALSALRNLSLKY</sequence>
<evidence type="ECO:0000313" key="1">
    <source>
        <dbReference type="EMBL" id="QYO78056.1"/>
    </source>
</evidence>
<name>A0ABX8WH64_9HYPH</name>